<gene>
    <name evidence="1" type="ORF">SAMN04488529_11551</name>
</gene>
<evidence type="ECO:0000313" key="2">
    <source>
        <dbReference type="Proteomes" id="UP000198597"/>
    </source>
</evidence>
<proteinExistence type="predicted"/>
<dbReference type="OrthoDB" id="5198189at2"/>
<dbReference type="EMBL" id="FNJM01000015">
    <property type="protein sequence ID" value="SDP75711.1"/>
    <property type="molecule type" value="Genomic_DNA"/>
</dbReference>
<keyword evidence="2" id="KW-1185">Reference proteome</keyword>
<evidence type="ECO:0000313" key="1">
    <source>
        <dbReference type="EMBL" id="SDP75711.1"/>
    </source>
</evidence>
<dbReference type="STRING" id="94869.SAMN04488529_11551"/>
<dbReference type="RefSeq" id="WP_089972354.1">
    <property type="nucleotide sequence ID" value="NZ_CP071376.1"/>
</dbReference>
<dbReference type="Proteomes" id="UP000198597">
    <property type="component" value="Unassembled WGS sequence"/>
</dbReference>
<organism evidence="1 2">
    <name type="scientific">Clostridium gasigenes</name>
    <dbReference type="NCBI Taxonomy" id="94869"/>
    <lineage>
        <taxon>Bacteria</taxon>
        <taxon>Bacillati</taxon>
        <taxon>Bacillota</taxon>
        <taxon>Clostridia</taxon>
        <taxon>Eubacteriales</taxon>
        <taxon>Clostridiaceae</taxon>
        <taxon>Clostridium</taxon>
    </lineage>
</organism>
<accession>A0A1H0VBH9</accession>
<protein>
    <submittedName>
        <fullName evidence="1">Energy-coupling factor transport system substrate-specific component</fullName>
    </submittedName>
</protein>
<sequence>MRNNLKTIILMGFLGAIVVVSQIALNFIPNVELVSLLLIIFTLIYEKKALYIVFVFVMSMGLMYGFGLWWIGYLIIWPALVMITYILKNKFNKNFLGLAIFSAGFGLIFGALYAIPYIFASGMNVAIAYWIRGIPFDLIHMVGNYFAMILLGEKIYNLLLFSNKKYGY</sequence>
<dbReference type="GeneID" id="65308190"/>
<reference evidence="1 2" key="1">
    <citation type="submission" date="2016-10" db="EMBL/GenBank/DDBJ databases">
        <authorList>
            <person name="de Groot N.N."/>
        </authorList>
    </citation>
    <scope>NUCLEOTIDE SEQUENCE [LARGE SCALE GENOMIC DNA]</scope>
    <source>
        <strain evidence="1 2">DSM 12272</strain>
    </source>
</reference>
<dbReference type="AlphaFoldDB" id="A0A1H0VBH9"/>
<name>A0A1H0VBH9_9CLOT</name>